<dbReference type="GO" id="GO:0001671">
    <property type="term" value="F:ATPase activator activity"/>
    <property type="evidence" value="ECO:0007669"/>
    <property type="project" value="TreeGrafter"/>
</dbReference>
<feature type="compositionally biased region" description="Basic and acidic residues" evidence="8">
    <location>
        <begin position="177"/>
        <end position="186"/>
    </location>
</feature>
<feature type="compositionally biased region" description="Low complexity" evidence="8">
    <location>
        <begin position="187"/>
        <end position="206"/>
    </location>
</feature>
<feature type="compositionally biased region" description="Low complexity" evidence="8">
    <location>
        <begin position="159"/>
        <end position="176"/>
    </location>
</feature>
<feature type="compositionally biased region" description="Basic and acidic residues" evidence="8">
    <location>
        <begin position="40"/>
        <end position="54"/>
    </location>
</feature>
<dbReference type="PROSITE" id="PS50076">
    <property type="entry name" value="DNAJ_2"/>
    <property type="match status" value="1"/>
</dbReference>
<evidence type="ECO:0000256" key="1">
    <source>
        <dbReference type="ARBA" id="ARBA00004434"/>
    </source>
</evidence>
<dbReference type="Gene3D" id="1.10.287.110">
    <property type="entry name" value="DnaJ domain"/>
    <property type="match status" value="1"/>
</dbReference>
<evidence type="ECO:0000256" key="7">
    <source>
        <dbReference type="ARBA" id="ARBA00038105"/>
    </source>
</evidence>
<evidence type="ECO:0000313" key="12">
    <source>
        <dbReference type="Proteomes" id="UP000030693"/>
    </source>
</evidence>
<dbReference type="PANTHER" id="PTHR12763">
    <property type="match status" value="1"/>
</dbReference>
<feature type="signal peptide" evidence="9">
    <location>
        <begin position="1"/>
        <end position="27"/>
    </location>
</feature>
<feature type="chain" id="PRO_5001566777" description="J domain-containing protein" evidence="9">
    <location>
        <begin position="28"/>
        <end position="281"/>
    </location>
</feature>
<keyword evidence="5" id="KW-0496">Mitochondrion</keyword>
<keyword evidence="3" id="KW-0999">Mitochondrion inner membrane</keyword>
<dbReference type="GO" id="GO:0030150">
    <property type="term" value="P:protein import into mitochondrial matrix"/>
    <property type="evidence" value="ECO:0007669"/>
    <property type="project" value="TreeGrafter"/>
</dbReference>
<proteinExistence type="inferred from homology"/>
<dbReference type="eggNOG" id="KOG0723">
    <property type="taxonomic scope" value="Eukaryota"/>
</dbReference>
<dbReference type="SMART" id="SM00271">
    <property type="entry name" value="DnaJ"/>
    <property type="match status" value="1"/>
</dbReference>
<feature type="region of interest" description="Disordered" evidence="8">
    <location>
        <begin position="37"/>
        <end position="114"/>
    </location>
</feature>
<name>A0A058Z9Y7_FONAL</name>
<dbReference type="EMBL" id="KB932203">
    <property type="protein sequence ID" value="KCV71040.1"/>
    <property type="molecule type" value="Genomic_DNA"/>
</dbReference>
<dbReference type="RefSeq" id="XP_009494163.1">
    <property type="nucleotide sequence ID" value="XM_009495888.1"/>
</dbReference>
<gene>
    <name evidence="11" type="ORF">H696_01988</name>
</gene>
<keyword evidence="12" id="KW-1185">Reference proteome</keyword>
<dbReference type="STRING" id="691883.A0A058Z9Y7"/>
<feature type="compositionally biased region" description="Low complexity" evidence="8">
    <location>
        <begin position="71"/>
        <end position="81"/>
    </location>
</feature>
<keyword evidence="4" id="KW-1133">Transmembrane helix</keyword>
<evidence type="ECO:0000256" key="8">
    <source>
        <dbReference type="SAM" id="MobiDB-lite"/>
    </source>
</evidence>
<feature type="compositionally biased region" description="Low complexity" evidence="8">
    <location>
        <begin position="88"/>
        <end position="109"/>
    </location>
</feature>
<evidence type="ECO:0000256" key="5">
    <source>
        <dbReference type="ARBA" id="ARBA00023128"/>
    </source>
</evidence>
<dbReference type="CDD" id="cd06257">
    <property type="entry name" value="DnaJ"/>
    <property type="match status" value="1"/>
</dbReference>
<keyword evidence="9" id="KW-0732">Signal</keyword>
<accession>A0A058Z9Y7</accession>
<feature type="domain" description="J" evidence="10">
    <location>
        <begin position="225"/>
        <end position="281"/>
    </location>
</feature>
<evidence type="ECO:0000256" key="9">
    <source>
        <dbReference type="SAM" id="SignalP"/>
    </source>
</evidence>
<protein>
    <recommendedName>
        <fullName evidence="10">J domain-containing protein</fullName>
    </recommendedName>
</protein>
<keyword evidence="6" id="KW-0472">Membrane</keyword>
<evidence type="ECO:0000313" key="11">
    <source>
        <dbReference type="EMBL" id="KCV71040.1"/>
    </source>
</evidence>
<evidence type="ECO:0000259" key="10">
    <source>
        <dbReference type="PROSITE" id="PS50076"/>
    </source>
</evidence>
<evidence type="ECO:0000256" key="4">
    <source>
        <dbReference type="ARBA" id="ARBA00022989"/>
    </source>
</evidence>
<dbReference type="Proteomes" id="UP000030693">
    <property type="component" value="Unassembled WGS sequence"/>
</dbReference>
<dbReference type="GeneID" id="20526713"/>
<dbReference type="PANTHER" id="PTHR12763:SF28">
    <property type="entry name" value="GEO10507P1-RELATED"/>
    <property type="match status" value="1"/>
</dbReference>
<evidence type="ECO:0000256" key="3">
    <source>
        <dbReference type="ARBA" id="ARBA00022792"/>
    </source>
</evidence>
<dbReference type="OrthoDB" id="240298at2759"/>
<dbReference type="AlphaFoldDB" id="A0A058Z9Y7"/>
<dbReference type="InterPro" id="IPR036869">
    <property type="entry name" value="J_dom_sf"/>
</dbReference>
<reference evidence="11" key="1">
    <citation type="submission" date="2013-04" db="EMBL/GenBank/DDBJ databases">
        <title>The Genome Sequence of Fonticula alba ATCC 38817.</title>
        <authorList>
            <consortium name="The Broad Institute Genomics Platform"/>
            <person name="Russ C."/>
            <person name="Cuomo C."/>
            <person name="Burger G."/>
            <person name="Gray M.W."/>
            <person name="Holland P.W.H."/>
            <person name="King N."/>
            <person name="Lang F.B.F."/>
            <person name="Roger A.J."/>
            <person name="Ruiz-Trillo I."/>
            <person name="Brown M."/>
            <person name="Walker B."/>
            <person name="Young S."/>
            <person name="Zeng Q."/>
            <person name="Gargeya S."/>
            <person name="Fitzgerald M."/>
            <person name="Haas B."/>
            <person name="Abouelleil A."/>
            <person name="Allen A.W."/>
            <person name="Alvarado L."/>
            <person name="Arachchi H.M."/>
            <person name="Berlin A.M."/>
            <person name="Chapman S.B."/>
            <person name="Gainer-Dewar J."/>
            <person name="Goldberg J."/>
            <person name="Griggs A."/>
            <person name="Gujja S."/>
            <person name="Hansen M."/>
            <person name="Howarth C."/>
            <person name="Imamovic A."/>
            <person name="Ireland A."/>
            <person name="Larimer J."/>
            <person name="McCowan C."/>
            <person name="Murphy C."/>
            <person name="Pearson M."/>
            <person name="Poon T.W."/>
            <person name="Priest M."/>
            <person name="Roberts A."/>
            <person name="Saif S."/>
            <person name="Shea T."/>
            <person name="Sisk P."/>
            <person name="Sykes S."/>
            <person name="Wortman J."/>
            <person name="Nusbaum C."/>
            <person name="Birren B."/>
        </authorList>
    </citation>
    <scope>NUCLEOTIDE SEQUENCE [LARGE SCALE GENOMIC DNA]</scope>
    <source>
        <strain evidence="11">ATCC 38817</strain>
    </source>
</reference>
<evidence type="ECO:0000256" key="2">
    <source>
        <dbReference type="ARBA" id="ARBA00022692"/>
    </source>
</evidence>
<comment type="similarity">
    <text evidence="7">Belongs to the TIM14 family.</text>
</comment>
<evidence type="ECO:0000256" key="6">
    <source>
        <dbReference type="ARBA" id="ARBA00023136"/>
    </source>
</evidence>
<dbReference type="GO" id="GO:0001405">
    <property type="term" value="C:PAM complex, Tim23 associated import motor"/>
    <property type="evidence" value="ECO:0007669"/>
    <property type="project" value="TreeGrafter"/>
</dbReference>
<keyword evidence="2" id="KW-0812">Transmembrane</keyword>
<dbReference type="SUPFAM" id="SSF46565">
    <property type="entry name" value="Chaperone J-domain"/>
    <property type="match status" value="1"/>
</dbReference>
<sequence>MSGPILFGLAAAATFLGIRYAPRVASAARNAIRMATAQKTMHEQARGRAGKTDSDPGSGRSESAYQDWIRQQQQQQQQQQQGRPRGPSQSSFQQGQYQQTQQQQGQTGQVPPFTFRFTLPNGTVFTFSSDGAGPSFSSSNPIFNTIFEHIRRSGATASQQQQQQHQQQRYQQARQQQQDRFRDFYEQFHQQQQQQQQQQQHRQQSSYGGGSRAGSSSSNFMTRSDALQILGLRSHPPPTEKEIGAAYRKLMLVNHPDRGGSPEKTAKINEARSILLRGLGR</sequence>
<organism evidence="11">
    <name type="scientific">Fonticula alba</name>
    <name type="common">Slime mold</name>
    <dbReference type="NCBI Taxonomy" id="691883"/>
    <lineage>
        <taxon>Eukaryota</taxon>
        <taxon>Rotosphaerida</taxon>
        <taxon>Fonticulaceae</taxon>
        <taxon>Fonticula</taxon>
    </lineage>
</organism>
<feature type="region of interest" description="Disordered" evidence="8">
    <location>
        <begin position="152"/>
        <end position="219"/>
    </location>
</feature>
<dbReference type="InterPro" id="IPR001623">
    <property type="entry name" value="DnaJ_domain"/>
</dbReference>
<comment type="subcellular location">
    <subcellularLocation>
        <location evidence="1">Mitochondrion inner membrane</location>
        <topology evidence="1">Single-pass membrane protein</topology>
    </subcellularLocation>
</comment>